<dbReference type="SUPFAM" id="SSF81324">
    <property type="entry name" value="Voltage-gated potassium channels"/>
    <property type="match status" value="1"/>
</dbReference>
<comment type="subcellular location">
    <subcellularLocation>
        <location evidence="1">Membrane</location>
        <topology evidence="1">Multi-pass membrane protein</topology>
    </subcellularLocation>
</comment>
<evidence type="ECO:0000256" key="12">
    <source>
        <dbReference type="SAM" id="Phobius"/>
    </source>
</evidence>
<sequence length="296" mass="33301">MISNQKHNWRNRIHEVIYEADTPSGKLFDILLLIFILVSIVLVMLESVVSIDEKYHELLHIGEWIVTILFSIEYILRIISVKKPFKYIFSSFGIIDFLSTIPMYLSFFFVGSQALVTLRALRLLRVFRILKLARYLGASNHLKASLVASRVKIMVFLFAVMITSVIFGTIMYLVEGEANGFDNIPKSIYWCVVTLTTVGFGDIAPQTALGQFITTFIMILGYGIIAVPTGIVSAEYVRSGQKEDAENEALKTNGNSPSDNITIHLNSQHCSNCHASDHKDNSDYCYNCGNELNPLL</sequence>
<dbReference type="EMBL" id="BAABCB010000005">
    <property type="protein sequence ID" value="GAA4241230.1"/>
    <property type="molecule type" value="Genomic_DNA"/>
</dbReference>
<dbReference type="InterPro" id="IPR028325">
    <property type="entry name" value="VG_K_chnl"/>
</dbReference>
<evidence type="ECO:0000256" key="1">
    <source>
        <dbReference type="ARBA" id="ARBA00004141"/>
    </source>
</evidence>
<dbReference type="Pfam" id="PF00520">
    <property type="entry name" value="Ion_trans"/>
    <property type="match status" value="1"/>
</dbReference>
<keyword evidence="15" id="KW-1185">Reference proteome</keyword>
<keyword evidence="8 12" id="KW-1133">Transmembrane helix</keyword>
<dbReference type="Proteomes" id="UP001501682">
    <property type="component" value="Unassembled WGS sequence"/>
</dbReference>
<keyword evidence="5" id="KW-0631">Potassium channel</keyword>
<protein>
    <submittedName>
        <fullName evidence="14">Ion transporter</fullName>
    </submittedName>
</protein>
<evidence type="ECO:0000256" key="3">
    <source>
        <dbReference type="ARBA" id="ARBA00022538"/>
    </source>
</evidence>
<evidence type="ECO:0000256" key="9">
    <source>
        <dbReference type="ARBA" id="ARBA00023065"/>
    </source>
</evidence>
<evidence type="ECO:0000313" key="15">
    <source>
        <dbReference type="Proteomes" id="UP001501682"/>
    </source>
</evidence>
<evidence type="ECO:0000256" key="10">
    <source>
        <dbReference type="ARBA" id="ARBA00023136"/>
    </source>
</evidence>
<keyword evidence="4 12" id="KW-0812">Transmembrane</keyword>
<dbReference type="InterPro" id="IPR005821">
    <property type="entry name" value="Ion_trans_dom"/>
</dbReference>
<feature type="transmembrane region" description="Helical" evidence="12">
    <location>
        <begin position="212"/>
        <end position="232"/>
    </location>
</feature>
<feature type="domain" description="Ion transport" evidence="13">
    <location>
        <begin position="26"/>
        <end position="242"/>
    </location>
</feature>
<comment type="caution">
    <text evidence="14">The sequence shown here is derived from an EMBL/GenBank/DDBJ whole genome shotgun (WGS) entry which is preliminary data.</text>
</comment>
<evidence type="ECO:0000256" key="11">
    <source>
        <dbReference type="ARBA" id="ARBA00023303"/>
    </source>
</evidence>
<keyword evidence="6" id="KW-0851">Voltage-gated channel</keyword>
<evidence type="ECO:0000256" key="2">
    <source>
        <dbReference type="ARBA" id="ARBA00022448"/>
    </source>
</evidence>
<name>A0ABP8CP65_9FLAO</name>
<dbReference type="RefSeq" id="WP_344712587.1">
    <property type="nucleotide sequence ID" value="NZ_BAABCB010000005.1"/>
</dbReference>
<keyword evidence="2" id="KW-0813">Transport</keyword>
<keyword evidence="7" id="KW-0630">Potassium</keyword>
<dbReference type="PANTHER" id="PTHR11537:SF254">
    <property type="entry name" value="POTASSIUM VOLTAGE-GATED CHANNEL PROTEIN SHAB"/>
    <property type="match status" value="1"/>
</dbReference>
<dbReference type="Gene3D" id="1.10.287.70">
    <property type="match status" value="1"/>
</dbReference>
<organism evidence="14 15">
    <name type="scientific">Winogradskyella damuponensis</name>
    <dbReference type="NCBI Taxonomy" id="943939"/>
    <lineage>
        <taxon>Bacteria</taxon>
        <taxon>Pseudomonadati</taxon>
        <taxon>Bacteroidota</taxon>
        <taxon>Flavobacteriia</taxon>
        <taxon>Flavobacteriales</taxon>
        <taxon>Flavobacteriaceae</taxon>
        <taxon>Winogradskyella</taxon>
    </lineage>
</organism>
<evidence type="ECO:0000256" key="4">
    <source>
        <dbReference type="ARBA" id="ARBA00022692"/>
    </source>
</evidence>
<keyword evidence="9" id="KW-0406">Ion transport</keyword>
<evidence type="ECO:0000256" key="7">
    <source>
        <dbReference type="ARBA" id="ARBA00022958"/>
    </source>
</evidence>
<gene>
    <name evidence="14" type="ORF">GCM10022292_06820</name>
</gene>
<accession>A0ABP8CP65</accession>
<dbReference type="PRINTS" id="PR00169">
    <property type="entry name" value="KCHANNEL"/>
</dbReference>
<evidence type="ECO:0000313" key="14">
    <source>
        <dbReference type="EMBL" id="GAA4241230.1"/>
    </source>
</evidence>
<keyword evidence="10 12" id="KW-0472">Membrane</keyword>
<dbReference type="InterPro" id="IPR027359">
    <property type="entry name" value="Volt_channel_dom_sf"/>
</dbReference>
<dbReference type="Gene3D" id="1.20.120.350">
    <property type="entry name" value="Voltage-gated potassium channels. Chain C"/>
    <property type="match status" value="1"/>
</dbReference>
<feature type="transmembrane region" description="Helical" evidence="12">
    <location>
        <begin position="30"/>
        <end position="49"/>
    </location>
</feature>
<dbReference type="PANTHER" id="PTHR11537">
    <property type="entry name" value="VOLTAGE-GATED POTASSIUM CHANNEL"/>
    <property type="match status" value="1"/>
</dbReference>
<keyword evidence="11" id="KW-0407">Ion channel</keyword>
<evidence type="ECO:0000256" key="5">
    <source>
        <dbReference type="ARBA" id="ARBA00022826"/>
    </source>
</evidence>
<keyword evidence="3" id="KW-0633">Potassium transport</keyword>
<reference evidence="15" key="1">
    <citation type="journal article" date="2019" name="Int. J. Syst. Evol. Microbiol.">
        <title>The Global Catalogue of Microorganisms (GCM) 10K type strain sequencing project: providing services to taxonomists for standard genome sequencing and annotation.</title>
        <authorList>
            <consortium name="The Broad Institute Genomics Platform"/>
            <consortium name="The Broad Institute Genome Sequencing Center for Infectious Disease"/>
            <person name="Wu L."/>
            <person name="Ma J."/>
        </authorList>
    </citation>
    <scope>NUCLEOTIDE SEQUENCE [LARGE SCALE GENOMIC DNA]</scope>
    <source>
        <strain evidence="15">JCM 17633</strain>
    </source>
</reference>
<feature type="transmembrane region" description="Helical" evidence="12">
    <location>
        <begin position="61"/>
        <end position="81"/>
    </location>
</feature>
<evidence type="ECO:0000259" key="13">
    <source>
        <dbReference type="Pfam" id="PF00520"/>
    </source>
</evidence>
<feature type="transmembrane region" description="Helical" evidence="12">
    <location>
        <begin position="153"/>
        <end position="174"/>
    </location>
</feature>
<proteinExistence type="predicted"/>
<evidence type="ECO:0000256" key="8">
    <source>
        <dbReference type="ARBA" id="ARBA00022989"/>
    </source>
</evidence>
<evidence type="ECO:0000256" key="6">
    <source>
        <dbReference type="ARBA" id="ARBA00022882"/>
    </source>
</evidence>